<proteinExistence type="inferred from homology"/>
<feature type="domain" description="MaoC-like" evidence="2">
    <location>
        <begin position="20"/>
        <end position="112"/>
    </location>
</feature>
<comment type="similarity">
    <text evidence="1">Belongs to the enoyl-CoA hydratase/isomerase family.</text>
</comment>
<dbReference type="Gene3D" id="3.10.129.10">
    <property type="entry name" value="Hotdog Thioesterase"/>
    <property type="match status" value="1"/>
</dbReference>
<evidence type="ECO:0000313" key="3">
    <source>
        <dbReference type="EMBL" id="SNS48026.1"/>
    </source>
</evidence>
<dbReference type="PANTHER" id="PTHR42993">
    <property type="entry name" value="MAOC-LIKE DEHYDRATASE DOMAIN-CONTAINING PROTEIN"/>
    <property type="match status" value="1"/>
</dbReference>
<dbReference type="Pfam" id="PF01575">
    <property type="entry name" value="MaoC_dehydratas"/>
    <property type="match status" value="1"/>
</dbReference>
<dbReference type="OrthoDB" id="9801735at2"/>
<dbReference type="PANTHER" id="PTHR42993:SF1">
    <property type="entry name" value="MAOC-LIKE DEHYDRATASE DOMAIN-CONTAINING PROTEIN"/>
    <property type="match status" value="1"/>
</dbReference>
<evidence type="ECO:0000313" key="4">
    <source>
        <dbReference type="Proteomes" id="UP000198415"/>
    </source>
</evidence>
<reference evidence="3 4" key="1">
    <citation type="submission" date="2017-06" db="EMBL/GenBank/DDBJ databases">
        <authorList>
            <person name="Kim H.J."/>
            <person name="Triplett B.A."/>
        </authorList>
    </citation>
    <scope>NUCLEOTIDE SEQUENCE [LARGE SCALE GENOMIC DNA]</scope>
    <source>
        <strain evidence="3 4">DSM 43151</strain>
    </source>
</reference>
<protein>
    <submittedName>
        <fullName evidence="3">Acyl dehydratase</fullName>
    </submittedName>
</protein>
<dbReference type="Proteomes" id="UP000198415">
    <property type="component" value="Unassembled WGS sequence"/>
</dbReference>
<dbReference type="InterPro" id="IPR029069">
    <property type="entry name" value="HotDog_dom_sf"/>
</dbReference>
<organism evidence="3 4">
    <name type="scientific">Actinoplanes regularis</name>
    <dbReference type="NCBI Taxonomy" id="52697"/>
    <lineage>
        <taxon>Bacteria</taxon>
        <taxon>Bacillati</taxon>
        <taxon>Actinomycetota</taxon>
        <taxon>Actinomycetes</taxon>
        <taxon>Micromonosporales</taxon>
        <taxon>Micromonosporaceae</taxon>
        <taxon>Actinoplanes</taxon>
    </lineage>
</organism>
<name>A0A239ETN6_9ACTN</name>
<sequence>MTVFDSIDDLLRQAGSALGTTGWHLVDQPRIDAFAEVTGDHQWIHVDPERATAESPFGGTIAHGALTLSLCMTFLEQLIEVRNIGHVVNAGFDRVRFRAPVPVGSRLRGAGTLRSAQPMGGGIRADIRIKVEIDGTSMPACVADHVLVFYR</sequence>
<gene>
    <name evidence="3" type="ORF">SAMN06264365_116106</name>
</gene>
<dbReference type="InterPro" id="IPR039375">
    <property type="entry name" value="NodN-like"/>
</dbReference>
<evidence type="ECO:0000256" key="1">
    <source>
        <dbReference type="ARBA" id="ARBA00005254"/>
    </source>
</evidence>
<dbReference type="CDD" id="cd03450">
    <property type="entry name" value="NodN"/>
    <property type="match status" value="1"/>
</dbReference>
<dbReference type="AlphaFoldDB" id="A0A239ETN6"/>
<dbReference type="InterPro" id="IPR002539">
    <property type="entry name" value="MaoC-like_dom"/>
</dbReference>
<keyword evidence="4" id="KW-1185">Reference proteome</keyword>
<accession>A0A239ETN6</accession>
<dbReference type="RefSeq" id="WP_089297039.1">
    <property type="nucleotide sequence ID" value="NZ_BOMU01000079.1"/>
</dbReference>
<dbReference type="SUPFAM" id="SSF54637">
    <property type="entry name" value="Thioesterase/thiol ester dehydrase-isomerase"/>
    <property type="match status" value="1"/>
</dbReference>
<evidence type="ECO:0000259" key="2">
    <source>
        <dbReference type="Pfam" id="PF01575"/>
    </source>
</evidence>
<dbReference type="EMBL" id="FZNR01000016">
    <property type="protein sequence ID" value="SNS48026.1"/>
    <property type="molecule type" value="Genomic_DNA"/>
</dbReference>